<evidence type="ECO:0000313" key="2">
    <source>
        <dbReference type="Proteomes" id="UP000321570"/>
    </source>
</evidence>
<proteinExistence type="predicted"/>
<sequence>CTLQIKNISDIFYGLNFIKEIRQAQQQNHSNTLRKMILRMKRPAEGGFLQVVSKRMTSAERQDMNREQDAQNNSILSNCKLPFMKIQPALSEN</sequence>
<evidence type="ECO:0000313" key="1">
    <source>
        <dbReference type="EMBL" id="VUZ43345.1"/>
    </source>
</evidence>
<reference evidence="1 2" key="1">
    <citation type="submission" date="2019-07" db="EMBL/GenBank/DDBJ databases">
        <authorList>
            <person name="Jastrzebski P J."/>
            <person name="Paukszto L."/>
            <person name="Jastrzebski P J."/>
        </authorList>
    </citation>
    <scope>NUCLEOTIDE SEQUENCE [LARGE SCALE GENOMIC DNA]</scope>
    <source>
        <strain evidence="1 2">WMS-il1</strain>
    </source>
</reference>
<gene>
    <name evidence="1" type="ORF">WMSIL1_LOCUS3897</name>
</gene>
<keyword evidence="2" id="KW-1185">Reference proteome</keyword>
<dbReference type="AlphaFoldDB" id="A0A564Y7S0"/>
<name>A0A564Y7S0_HYMDI</name>
<protein>
    <submittedName>
        <fullName evidence="1">Uncharacterized protein</fullName>
    </submittedName>
</protein>
<accession>A0A564Y7S0</accession>
<dbReference type="Proteomes" id="UP000321570">
    <property type="component" value="Unassembled WGS sequence"/>
</dbReference>
<organism evidence="1 2">
    <name type="scientific">Hymenolepis diminuta</name>
    <name type="common">Rat tapeworm</name>
    <dbReference type="NCBI Taxonomy" id="6216"/>
    <lineage>
        <taxon>Eukaryota</taxon>
        <taxon>Metazoa</taxon>
        <taxon>Spiralia</taxon>
        <taxon>Lophotrochozoa</taxon>
        <taxon>Platyhelminthes</taxon>
        <taxon>Cestoda</taxon>
        <taxon>Eucestoda</taxon>
        <taxon>Cyclophyllidea</taxon>
        <taxon>Hymenolepididae</taxon>
        <taxon>Hymenolepis</taxon>
    </lineage>
</organism>
<dbReference type="EMBL" id="CABIJS010000111">
    <property type="protein sequence ID" value="VUZ43345.1"/>
    <property type="molecule type" value="Genomic_DNA"/>
</dbReference>
<feature type="non-terminal residue" evidence="1">
    <location>
        <position position="1"/>
    </location>
</feature>